<comment type="caution">
    <text evidence="3">The sequence shown here is derived from an EMBL/GenBank/DDBJ whole genome shotgun (WGS) entry which is preliminary data.</text>
</comment>
<evidence type="ECO:0000313" key="3">
    <source>
        <dbReference type="EMBL" id="GFZ06858.1"/>
    </source>
</evidence>
<name>A0A7J0G826_9ERIC</name>
<dbReference type="GO" id="GO:0004674">
    <property type="term" value="F:protein serine/threonine kinase activity"/>
    <property type="evidence" value="ECO:0007669"/>
    <property type="project" value="TreeGrafter"/>
</dbReference>
<accession>A0A7J0G826</accession>
<dbReference type="GO" id="GO:0005524">
    <property type="term" value="F:ATP binding"/>
    <property type="evidence" value="ECO:0007669"/>
    <property type="project" value="InterPro"/>
</dbReference>
<dbReference type="InterPro" id="IPR000719">
    <property type="entry name" value="Prot_kinase_dom"/>
</dbReference>
<dbReference type="AlphaFoldDB" id="A0A7J0G826"/>
<dbReference type="OrthoDB" id="4062651at2759"/>
<evidence type="ECO:0000259" key="2">
    <source>
        <dbReference type="PROSITE" id="PS50011"/>
    </source>
</evidence>
<sequence length="392" mass="43665">MKKELFFVNGDWNPGASNRRPIEAAGADRTSRKLSRTSSLSVRASYSHQIEARQSLSEVEPTKSGLDRAVGLTTSSLNRASQRSDSPNRGLTEPIGGRRTLSGSKRGATELIGACPSSDDDLQGRRTRAVSDIWSRTTKALISMSVFFPPLKGRAFLMELALWQKLRHPNIVQFLGVLKNPDRLIFITEYLRNGSLYDILRKKGRLDQQTAVAYALDIARGMNYLHQHKPHAIIHRDLTPRNVLQDEAGHLKVTDFGLSKIAQKKDNGYKMTGGTGSYRYMAPEVYRRESYGKSVDVFSFALIVHEMFQGGPSNNAETGEQVADKRAYEDSRPSLSSYIYPDPIKIYLTTSGHPNAILNMASSRMLAQEPRLQTDIRRYNLTAGDDPTGSAI</sequence>
<organism evidence="3 4">
    <name type="scientific">Actinidia rufa</name>
    <dbReference type="NCBI Taxonomy" id="165716"/>
    <lineage>
        <taxon>Eukaryota</taxon>
        <taxon>Viridiplantae</taxon>
        <taxon>Streptophyta</taxon>
        <taxon>Embryophyta</taxon>
        <taxon>Tracheophyta</taxon>
        <taxon>Spermatophyta</taxon>
        <taxon>Magnoliopsida</taxon>
        <taxon>eudicotyledons</taxon>
        <taxon>Gunneridae</taxon>
        <taxon>Pentapetalae</taxon>
        <taxon>asterids</taxon>
        <taxon>Ericales</taxon>
        <taxon>Actinidiaceae</taxon>
        <taxon>Actinidia</taxon>
    </lineage>
</organism>
<dbReference type="PANTHER" id="PTHR44329">
    <property type="entry name" value="SERINE/THREONINE-PROTEIN KINASE TNNI3K-RELATED"/>
    <property type="match status" value="1"/>
</dbReference>
<feature type="domain" description="Protein kinase" evidence="2">
    <location>
        <begin position="98"/>
        <end position="392"/>
    </location>
</feature>
<keyword evidence="4" id="KW-1185">Reference proteome</keyword>
<dbReference type="InterPro" id="IPR011009">
    <property type="entry name" value="Kinase-like_dom_sf"/>
</dbReference>
<dbReference type="Gene3D" id="1.10.510.10">
    <property type="entry name" value="Transferase(Phosphotransferase) domain 1"/>
    <property type="match status" value="1"/>
</dbReference>
<dbReference type="EMBL" id="BJWL01000018">
    <property type="protein sequence ID" value="GFZ06858.1"/>
    <property type="molecule type" value="Genomic_DNA"/>
</dbReference>
<dbReference type="Proteomes" id="UP000585474">
    <property type="component" value="Unassembled WGS sequence"/>
</dbReference>
<keyword evidence="3" id="KW-0418">Kinase</keyword>
<feature type="compositionally biased region" description="Polar residues" evidence="1">
    <location>
        <begin position="73"/>
        <end position="89"/>
    </location>
</feature>
<dbReference type="InterPro" id="IPR051681">
    <property type="entry name" value="Ser/Thr_Kinases-Pseudokinases"/>
</dbReference>
<feature type="region of interest" description="Disordered" evidence="1">
    <location>
        <begin position="9"/>
        <end position="40"/>
    </location>
</feature>
<dbReference type="SUPFAM" id="SSF56112">
    <property type="entry name" value="Protein kinase-like (PK-like)"/>
    <property type="match status" value="1"/>
</dbReference>
<reference evidence="3 4" key="1">
    <citation type="submission" date="2019-07" db="EMBL/GenBank/DDBJ databases">
        <title>De Novo Assembly of kiwifruit Actinidia rufa.</title>
        <authorList>
            <person name="Sugita-Konishi S."/>
            <person name="Sato K."/>
            <person name="Mori E."/>
            <person name="Abe Y."/>
            <person name="Kisaki G."/>
            <person name="Hamano K."/>
            <person name="Suezawa K."/>
            <person name="Otani M."/>
            <person name="Fukuda T."/>
            <person name="Manabe T."/>
            <person name="Gomi K."/>
            <person name="Tabuchi M."/>
            <person name="Akimitsu K."/>
            <person name="Kataoka I."/>
        </authorList>
    </citation>
    <scope>NUCLEOTIDE SEQUENCE [LARGE SCALE GENOMIC DNA]</scope>
    <source>
        <strain evidence="4">cv. Fuchu</strain>
    </source>
</reference>
<dbReference type="Pfam" id="PF00069">
    <property type="entry name" value="Pkinase"/>
    <property type="match status" value="1"/>
</dbReference>
<dbReference type="Gene3D" id="3.30.200.20">
    <property type="entry name" value="Phosphorylase Kinase, domain 1"/>
    <property type="match status" value="1"/>
</dbReference>
<gene>
    <name evidence="3" type="ORF">Acr_18g0010280</name>
</gene>
<proteinExistence type="predicted"/>
<evidence type="ECO:0000256" key="1">
    <source>
        <dbReference type="SAM" id="MobiDB-lite"/>
    </source>
</evidence>
<dbReference type="PROSITE" id="PS50011">
    <property type="entry name" value="PROTEIN_KINASE_DOM"/>
    <property type="match status" value="1"/>
</dbReference>
<feature type="region of interest" description="Disordered" evidence="1">
    <location>
        <begin position="73"/>
        <end position="107"/>
    </location>
</feature>
<keyword evidence="3" id="KW-0808">Transferase</keyword>
<protein>
    <submittedName>
        <fullName evidence="3">VH1-interacting kinase</fullName>
    </submittedName>
</protein>
<evidence type="ECO:0000313" key="4">
    <source>
        <dbReference type="Proteomes" id="UP000585474"/>
    </source>
</evidence>
<dbReference type="PANTHER" id="PTHR44329:SF62">
    <property type="entry name" value="PROTEIN KINASE DOMAIN-CONTAINING PROTEIN"/>
    <property type="match status" value="1"/>
</dbReference>